<dbReference type="InterPro" id="IPR010272">
    <property type="entry name" value="T6SS_TssF"/>
</dbReference>
<protein>
    <submittedName>
        <fullName evidence="1">Type VI secretion system ImpG/VasA family protein</fullName>
    </submittedName>
</protein>
<dbReference type="Proteomes" id="UP001041814">
    <property type="component" value="Unassembled WGS sequence"/>
</dbReference>
<dbReference type="PIRSF" id="PIRSF028304">
    <property type="entry name" value="UCP028304"/>
    <property type="match status" value="1"/>
</dbReference>
<gene>
    <name evidence="1" type="primary">vasA</name>
    <name evidence="1" type="ORF">CKO43_21900</name>
</gene>
<organism evidence="1 2">
    <name type="scientific">Rubrivivax gelatinosus</name>
    <name type="common">Rhodocyclus gelatinosus</name>
    <name type="synonym">Rhodopseudomonas gelatinosa</name>
    <dbReference type="NCBI Taxonomy" id="28068"/>
    <lineage>
        <taxon>Bacteria</taxon>
        <taxon>Pseudomonadati</taxon>
        <taxon>Pseudomonadota</taxon>
        <taxon>Betaproteobacteria</taxon>
        <taxon>Burkholderiales</taxon>
        <taxon>Sphaerotilaceae</taxon>
        <taxon>Rubrivivax</taxon>
    </lineage>
</organism>
<reference evidence="1" key="2">
    <citation type="journal article" date="2020" name="Microorganisms">
        <title>Osmotic Adaptation and Compatible Solute Biosynthesis of Phototrophic Bacteria as Revealed from Genome Analyses.</title>
        <authorList>
            <person name="Imhoff J.F."/>
            <person name="Rahn T."/>
            <person name="Kunzel S."/>
            <person name="Keller A."/>
            <person name="Neulinger S.C."/>
        </authorList>
    </citation>
    <scope>NUCLEOTIDE SEQUENCE</scope>
    <source>
        <strain evidence="1">IM 151</strain>
    </source>
</reference>
<evidence type="ECO:0000313" key="2">
    <source>
        <dbReference type="Proteomes" id="UP001041814"/>
    </source>
</evidence>
<name>A0ABS1E3E8_RUBGE</name>
<dbReference type="Pfam" id="PF05947">
    <property type="entry name" value="T6SS_TssF"/>
    <property type="match status" value="1"/>
</dbReference>
<dbReference type="PANTHER" id="PTHR35370:SF1">
    <property type="entry name" value="TYPE VI SECRETION SYSTEM COMPONENT TSSF1"/>
    <property type="match status" value="1"/>
</dbReference>
<reference evidence="1" key="1">
    <citation type="submission" date="2017-08" db="EMBL/GenBank/DDBJ databases">
        <authorList>
            <person name="Imhoff J.F."/>
            <person name="Rahn T."/>
            <person name="Kuenzel S."/>
            <person name="Neulinger S.C."/>
        </authorList>
    </citation>
    <scope>NUCLEOTIDE SEQUENCE</scope>
    <source>
        <strain evidence="1">IM 151</strain>
    </source>
</reference>
<dbReference type="EMBL" id="NRRU01000119">
    <property type="protein sequence ID" value="MBK1715412.1"/>
    <property type="molecule type" value="Genomic_DNA"/>
</dbReference>
<dbReference type="PANTHER" id="PTHR35370">
    <property type="entry name" value="CYTOPLASMIC PROTEIN-RELATED-RELATED"/>
    <property type="match status" value="1"/>
</dbReference>
<accession>A0ABS1E3E8</accession>
<comment type="caution">
    <text evidence="1">The sequence shown here is derived from an EMBL/GenBank/DDBJ whole genome shotgun (WGS) entry which is preliminary data.</text>
</comment>
<dbReference type="RefSeq" id="WP_200379997.1">
    <property type="nucleotide sequence ID" value="NZ_NRRU01000119.1"/>
</dbReference>
<evidence type="ECO:0000313" key="1">
    <source>
        <dbReference type="EMBL" id="MBK1715412.1"/>
    </source>
</evidence>
<proteinExistence type="predicted"/>
<keyword evidence="2" id="KW-1185">Reference proteome</keyword>
<dbReference type="NCBIfam" id="TIGR03359">
    <property type="entry name" value="VI_chp_6"/>
    <property type="match status" value="1"/>
</dbReference>
<sequence length="612" mass="66276">MQTLLPHYERELAWFEEAAQTFARRYPRIAGRLSTSGDLLEDPHVERLIQSFALLAARLHQRLDDEFPLVSEALLELLNPLVLQPFPSCSIARFVADRGLSQISSARRIPRGTLLHSAPVRGVPCRFTTGYDLALAPLRIVHAGLHRPGEASLPGAAPAGTAAWFRVELELVSAAARWDTLGLPALRVFIDAQPSQAAALRSAWLDHTAGMLLDTGSGQPLALSDTHRPRPVGLGAEHALVDGDDRSGAADRLLTEYFAFPEKFDFVDLPLPRAPGGAQRRVTLLYALRAPRPGEAAPWAALEGLNERQLVLGCTPVVNLFRQRAEPIRVTQASEAYAVVVDARRPAAYEVLAVERVRRRRLCDDGEQAAELPPLYSLRHASLTGPQASACWSVRRDPQRAELDPGHELELVLVDQGLDPSLAASETLSIDVCASNRDLPELLSIGQPGGDLHADGGTLADEIVLLRRPSASRRLQRGTDSLWRLVSHLALARQTSGAASLDGVKELLALHARGADASVQRIVDGLLAMDQRPASSWLPGPPTPSLVHGTDIRITVAEAAFVGTGVGLFGRLLSECFARRTPVNTFTRLLLTVADGRTLFDGGCRTGREVQA</sequence>